<dbReference type="Proteomes" id="UP000184384">
    <property type="component" value="Unassembled WGS sequence"/>
</dbReference>
<evidence type="ECO:0000313" key="6">
    <source>
        <dbReference type="Proteomes" id="UP000237771"/>
    </source>
</evidence>
<sequence length="148" mass="17760">MKKLIIAALLVVGMTTFAQDKKERPKRAQMEKMTPEQRQEKQLQRMTTELGLNAKQQEQMKQLLAEQATKREAMMEKREASREEMKKQREASRDKMEKQRETMENKMKAILTPEQLAKWKSNQEKMRERAGDRMKERMHDKMQDDMEN</sequence>
<feature type="compositionally biased region" description="Basic and acidic residues" evidence="1">
    <location>
        <begin position="69"/>
        <end position="107"/>
    </location>
</feature>
<accession>A0A1M5N951</accession>
<dbReference type="Gene3D" id="1.20.120.1490">
    <property type="match status" value="1"/>
</dbReference>
<dbReference type="RefSeq" id="WP_072942759.1">
    <property type="nucleotide sequence ID" value="NZ_FQWO01000004.1"/>
</dbReference>
<keyword evidence="6" id="KW-1185">Reference proteome</keyword>
<feature type="compositionally biased region" description="Basic and acidic residues" evidence="1">
    <location>
        <begin position="121"/>
        <end position="148"/>
    </location>
</feature>
<evidence type="ECO:0008006" key="7">
    <source>
        <dbReference type="Google" id="ProtNLM"/>
    </source>
</evidence>
<dbReference type="STRING" id="280093.SAMN05443373_104306"/>
<feature type="signal peptide" evidence="2">
    <location>
        <begin position="1"/>
        <end position="18"/>
    </location>
</feature>
<evidence type="ECO:0000256" key="2">
    <source>
        <dbReference type="SAM" id="SignalP"/>
    </source>
</evidence>
<evidence type="ECO:0000313" key="5">
    <source>
        <dbReference type="Proteomes" id="UP000184384"/>
    </source>
</evidence>
<proteinExistence type="predicted"/>
<name>A0A1M5N951_9FLAO</name>
<evidence type="ECO:0000256" key="1">
    <source>
        <dbReference type="SAM" id="MobiDB-lite"/>
    </source>
</evidence>
<reference evidence="4" key="2">
    <citation type="submission" date="2016-11" db="EMBL/GenBank/DDBJ databases">
        <authorList>
            <person name="Jaros S."/>
            <person name="Januszkiewicz K."/>
            <person name="Wedrychowicz H."/>
        </authorList>
    </citation>
    <scope>NUCLEOTIDE SEQUENCE [LARGE SCALE GENOMIC DNA]</scope>
    <source>
        <strain evidence="4">DSM 19729</strain>
    </source>
</reference>
<dbReference type="EMBL" id="PVUB01000003">
    <property type="protein sequence ID" value="PRZ25220.1"/>
    <property type="molecule type" value="Genomic_DNA"/>
</dbReference>
<reference evidence="5" key="1">
    <citation type="submission" date="2016-11" db="EMBL/GenBank/DDBJ databases">
        <authorList>
            <person name="Varghese N."/>
            <person name="Submissions S."/>
        </authorList>
    </citation>
    <scope>NUCLEOTIDE SEQUENCE [LARGE SCALE GENOMIC DNA]</scope>
    <source>
        <strain evidence="5">DSM 19729</strain>
    </source>
</reference>
<evidence type="ECO:0000313" key="3">
    <source>
        <dbReference type="EMBL" id="PRZ25220.1"/>
    </source>
</evidence>
<feature type="compositionally biased region" description="Basic and acidic residues" evidence="1">
    <location>
        <begin position="19"/>
        <end position="42"/>
    </location>
</feature>
<feature type="region of interest" description="Disordered" evidence="1">
    <location>
        <begin position="18"/>
        <end position="42"/>
    </location>
</feature>
<protein>
    <recommendedName>
        <fullName evidence="7">LTXXQ motif family protein</fullName>
    </recommendedName>
</protein>
<keyword evidence="2" id="KW-0732">Signal</keyword>
<evidence type="ECO:0000313" key="4">
    <source>
        <dbReference type="EMBL" id="SHG85533.1"/>
    </source>
</evidence>
<gene>
    <name evidence="3" type="ORF">BC624_103306</name>
    <name evidence="4" type="ORF">SAMN05443373_104306</name>
</gene>
<dbReference type="AlphaFoldDB" id="A0A1M5N951"/>
<organism evidence="4 5">
    <name type="scientific">Flavobacterium granuli</name>
    <dbReference type="NCBI Taxonomy" id="280093"/>
    <lineage>
        <taxon>Bacteria</taxon>
        <taxon>Pseudomonadati</taxon>
        <taxon>Bacteroidota</taxon>
        <taxon>Flavobacteriia</taxon>
        <taxon>Flavobacteriales</taxon>
        <taxon>Flavobacteriaceae</taxon>
        <taxon>Flavobacterium</taxon>
    </lineage>
</organism>
<feature type="region of interest" description="Disordered" evidence="1">
    <location>
        <begin position="69"/>
        <end position="148"/>
    </location>
</feature>
<feature type="chain" id="PRO_5012093067" description="LTXXQ motif family protein" evidence="2">
    <location>
        <begin position="19"/>
        <end position="148"/>
    </location>
</feature>
<dbReference type="Proteomes" id="UP000237771">
    <property type="component" value="Unassembled WGS sequence"/>
</dbReference>
<dbReference type="OrthoDB" id="956918at2"/>
<reference evidence="3 6" key="3">
    <citation type="submission" date="2018-03" db="EMBL/GenBank/DDBJ databases">
        <title>Genomic Encyclopedia of Archaeal and Bacterial Type Strains, Phase II (KMG-II): from individual species to whole genera.</title>
        <authorList>
            <person name="Goeker M."/>
        </authorList>
    </citation>
    <scope>NUCLEOTIDE SEQUENCE [LARGE SCALE GENOMIC DNA]</scope>
    <source>
        <strain evidence="3 6">DSM 17797</strain>
    </source>
</reference>
<dbReference type="EMBL" id="FQWO01000004">
    <property type="protein sequence ID" value="SHG85533.1"/>
    <property type="molecule type" value="Genomic_DNA"/>
</dbReference>